<feature type="transmembrane region" description="Helical" evidence="2">
    <location>
        <begin position="106"/>
        <end position="127"/>
    </location>
</feature>
<protein>
    <submittedName>
        <fullName evidence="4">VpsF family polysaccharide biosynthesis protein</fullName>
    </submittedName>
</protein>
<dbReference type="AlphaFoldDB" id="A0A8B6XC12"/>
<feature type="transmembrane region" description="Helical" evidence="2">
    <location>
        <begin position="53"/>
        <end position="72"/>
    </location>
</feature>
<keyword evidence="2" id="KW-0812">Transmembrane</keyword>
<reference evidence="4" key="2">
    <citation type="submission" date="2025-08" db="UniProtKB">
        <authorList>
            <consortium name="RefSeq"/>
        </authorList>
    </citation>
    <scope>IDENTIFICATION</scope>
</reference>
<evidence type="ECO:0000313" key="3">
    <source>
        <dbReference type="Proteomes" id="UP000675920"/>
    </source>
</evidence>
<feature type="compositionally biased region" description="Low complexity" evidence="1">
    <location>
        <begin position="443"/>
        <end position="454"/>
    </location>
</feature>
<feature type="region of interest" description="Disordered" evidence="1">
    <location>
        <begin position="418"/>
        <end position="454"/>
    </location>
</feature>
<feature type="transmembrane region" description="Helical" evidence="2">
    <location>
        <begin position="255"/>
        <end position="281"/>
    </location>
</feature>
<feature type="transmembrane region" description="Helical" evidence="2">
    <location>
        <begin position="230"/>
        <end position="249"/>
    </location>
</feature>
<reference evidence="4" key="1">
    <citation type="journal article" date="2010" name="Microbiology">
        <title>Role of Vibrio polysaccharide (vps) genes in VPS production, biofilm formation and Vibrio cholerae pathogenesis.</title>
        <authorList>
            <person name="Fong J.C.N."/>
            <person name="Syed K.A."/>
            <person name="Klose K.E."/>
            <person name="Yildiz F.H."/>
        </authorList>
    </citation>
    <scope>NUCLEOTIDE SEQUENCE</scope>
</reference>
<evidence type="ECO:0000256" key="1">
    <source>
        <dbReference type="SAM" id="MobiDB-lite"/>
    </source>
</evidence>
<dbReference type="Proteomes" id="UP000675920">
    <property type="component" value="Unplaced"/>
</dbReference>
<feature type="transmembrane region" description="Helical" evidence="2">
    <location>
        <begin position="134"/>
        <end position="152"/>
    </location>
</feature>
<evidence type="ECO:0000313" key="4">
    <source>
        <dbReference type="RefSeq" id="WP_156924363.1"/>
    </source>
</evidence>
<feature type="transmembrane region" description="Helical" evidence="2">
    <location>
        <begin position="346"/>
        <end position="369"/>
    </location>
</feature>
<proteinExistence type="predicted"/>
<feature type="transmembrane region" description="Helical" evidence="2">
    <location>
        <begin position="393"/>
        <end position="412"/>
    </location>
</feature>
<sequence>MRMVNPGMGRLATLAVLASLALYQTLSDALLFQLGIPYTMPTGNVLFKLHPGTYVGVLALAAALLAHGNPLATFTAALRRHPPLGVWLGSMLFLLVYSIARYGMSGAAFLIDTLIMPALIAITLLALPPSARVTAFRLIFALVFLNEFLAFVETARRQHVVLWTVAGVEPNEGELFRAVALTGHPLNGALVTGTLAPLILTFRIPTWQRAALLGITVLALLAYGGRTSFLLTLVFLGGYLMLQAFARLLRGQFSYVQITGGSLLVVLGIGALVGIVLLAGLGERIFAKMKVDDSAEVRARIWQVFDLLTPEQWVAGASPAEILDFIHQLSLADPLETIENFWINMYLQFGAIGFVPFVVAMVMLLRWLWRLAPGPSRVSILFFIVTASSNNSLSAKASMLATVVAALVCHASRRRARRLEKRERQRAVGASGSEGHLPQQSVTPRLAPLRPRTP</sequence>
<keyword evidence="2" id="KW-0472">Membrane</keyword>
<dbReference type="InterPro" id="IPR048041">
    <property type="entry name" value="VpsF-like"/>
</dbReference>
<keyword evidence="2" id="KW-1133">Transmembrane helix</keyword>
<organism evidence="3 4">
    <name type="scientific">Derxia gummosa DSM 723</name>
    <dbReference type="NCBI Taxonomy" id="1121388"/>
    <lineage>
        <taxon>Bacteria</taxon>
        <taxon>Pseudomonadati</taxon>
        <taxon>Pseudomonadota</taxon>
        <taxon>Betaproteobacteria</taxon>
        <taxon>Burkholderiales</taxon>
        <taxon>Alcaligenaceae</taxon>
        <taxon>Derxia</taxon>
    </lineage>
</organism>
<dbReference type="NCBIfam" id="NF038256">
    <property type="entry name" value="exopoly_VpsF"/>
    <property type="match status" value="1"/>
</dbReference>
<name>A0A8B6XC12_9BURK</name>
<dbReference type="RefSeq" id="WP_156924363.1">
    <property type="nucleotide sequence ID" value="NZ_AXWS01000008.1"/>
</dbReference>
<keyword evidence="3" id="KW-1185">Reference proteome</keyword>
<feature type="transmembrane region" description="Helical" evidence="2">
    <location>
        <begin position="84"/>
        <end position="100"/>
    </location>
</feature>
<dbReference type="OrthoDB" id="7987387at2"/>
<accession>A0A8B6XC12</accession>
<evidence type="ECO:0000256" key="2">
    <source>
        <dbReference type="SAM" id="Phobius"/>
    </source>
</evidence>